<keyword evidence="2" id="KW-1003">Cell membrane</keyword>
<name>F1TDT0_9FIRM</name>
<sequence length="564" mass="61264">MKIKTKLVLSFSSVLLVFALAIFVLMNFMVSKLVKDQYEYNIKSSANLALSFLDEKYPGDWKIAGDSLLKGNHVINDDTHFVDSIKNSTGNLATIFKNDTRVSTNVLQENGKRAIGTKASKEVIEKVLTKGIEYNGVALVAGKNAFTYYTPLKDGSGKIIGMWFTGIDKSVVDAQIRDILIQIALIVFIILLLGAALSYLIGNSMSKVIRQIEYCLNKFSEGDFSVSLPEKILKIPSEIGHMAKSANALHNSVTGIIKTIICESGKIDDSVRTSIASITDLNSSIEEISATTEELSAGMEETAAAMEEMNATSSDIESAVENIATKAQQTSFAAQDISKRADILMVSAKKSKDHAYSIYESANNELTTAIEHAKSIEKIRVLSESIMQITTQTNLLSLNAAIEASRAGESGRGFAVVADEIRKLAEDSKIAVSEIQGVTKEVFSSVEDLVHSSKNILAFIESTVIPDYTSQTASSEQYSNDAERIDNLVMDFTSTSQELLVSIGNMLKAINEVTISANESAEGTTNIASRTSDMLFKGSEVVKLSEISKKSSESLRKYVAGFKI</sequence>
<dbReference type="InterPro" id="IPR004090">
    <property type="entry name" value="Chemotax_Me-accpt_rcpt"/>
</dbReference>
<keyword evidence="6 8" id="KW-0807">Transducer</keyword>
<evidence type="ECO:0000259" key="10">
    <source>
        <dbReference type="PROSITE" id="PS50111"/>
    </source>
</evidence>
<feature type="domain" description="HAMP" evidence="11">
    <location>
        <begin position="203"/>
        <end position="258"/>
    </location>
</feature>
<dbReference type="Pfam" id="PF00015">
    <property type="entry name" value="MCPsignal"/>
    <property type="match status" value="1"/>
</dbReference>
<evidence type="ECO:0000256" key="5">
    <source>
        <dbReference type="ARBA" id="ARBA00023136"/>
    </source>
</evidence>
<dbReference type="SUPFAM" id="SSF103190">
    <property type="entry name" value="Sensory domain-like"/>
    <property type="match status" value="1"/>
</dbReference>
<evidence type="ECO:0000256" key="2">
    <source>
        <dbReference type="ARBA" id="ARBA00022475"/>
    </source>
</evidence>
<dbReference type="InterPro" id="IPR003660">
    <property type="entry name" value="HAMP_dom"/>
</dbReference>
<dbReference type="InterPro" id="IPR029151">
    <property type="entry name" value="Sensor-like_sf"/>
</dbReference>
<dbReference type="InterPro" id="IPR033463">
    <property type="entry name" value="sCache_3"/>
</dbReference>
<dbReference type="Gene3D" id="1.10.287.950">
    <property type="entry name" value="Methyl-accepting chemotaxis protein"/>
    <property type="match status" value="1"/>
</dbReference>
<dbReference type="AlphaFoldDB" id="F1TDT0"/>
<protein>
    <submittedName>
        <fullName evidence="12">Methyl-accepting chemotaxis sensory transducer</fullName>
    </submittedName>
</protein>
<dbReference type="PROSITE" id="PS50885">
    <property type="entry name" value="HAMP"/>
    <property type="match status" value="1"/>
</dbReference>
<evidence type="ECO:0000256" key="6">
    <source>
        <dbReference type="ARBA" id="ARBA00023224"/>
    </source>
</evidence>
<organism evidence="12 13">
    <name type="scientific">Ruminiclostridium papyrosolvens DSM 2782</name>
    <dbReference type="NCBI Taxonomy" id="588581"/>
    <lineage>
        <taxon>Bacteria</taxon>
        <taxon>Bacillati</taxon>
        <taxon>Bacillota</taxon>
        <taxon>Clostridia</taxon>
        <taxon>Eubacteriales</taxon>
        <taxon>Oscillospiraceae</taxon>
        <taxon>Ruminiclostridium</taxon>
    </lineage>
</organism>
<dbReference type="OrthoDB" id="9814363at2"/>
<evidence type="ECO:0000256" key="3">
    <source>
        <dbReference type="ARBA" id="ARBA00022692"/>
    </source>
</evidence>
<dbReference type="STRING" id="588581.Cpap_1959"/>
<dbReference type="PRINTS" id="PR00260">
    <property type="entry name" value="CHEMTRNSDUCR"/>
</dbReference>
<comment type="similarity">
    <text evidence="7">Belongs to the methyl-accepting chemotaxis (MCP) protein family.</text>
</comment>
<dbReference type="EMBL" id="ACXX02000008">
    <property type="protein sequence ID" value="EGD47376.1"/>
    <property type="molecule type" value="Genomic_DNA"/>
</dbReference>
<dbReference type="PANTHER" id="PTHR32089:SF112">
    <property type="entry name" value="LYSOZYME-LIKE PROTEIN-RELATED"/>
    <property type="match status" value="1"/>
</dbReference>
<dbReference type="Proteomes" id="UP000003860">
    <property type="component" value="Unassembled WGS sequence"/>
</dbReference>
<feature type="transmembrane region" description="Helical" evidence="9">
    <location>
        <begin position="179"/>
        <end position="201"/>
    </location>
</feature>
<dbReference type="RefSeq" id="WP_004619812.1">
    <property type="nucleotide sequence ID" value="NZ_ACXX02000008.1"/>
</dbReference>
<dbReference type="PROSITE" id="PS50111">
    <property type="entry name" value="CHEMOTAXIS_TRANSDUC_2"/>
    <property type="match status" value="1"/>
</dbReference>
<evidence type="ECO:0000256" key="1">
    <source>
        <dbReference type="ARBA" id="ARBA00004651"/>
    </source>
</evidence>
<reference evidence="12" key="1">
    <citation type="submission" date="2009-07" db="EMBL/GenBank/DDBJ databases">
        <authorList>
            <consortium name="US DOE Joint Genome Institute (JGI-PGF)"/>
            <person name="Lucas S."/>
            <person name="Copeland A."/>
            <person name="Lapidus A."/>
            <person name="Glavina del Rio T."/>
            <person name="Tice H."/>
            <person name="Bruce D."/>
            <person name="Goodwin L."/>
            <person name="Pitluck S."/>
            <person name="Larimer F."/>
            <person name="Land M.L."/>
            <person name="Mouttaki H."/>
            <person name="He Z."/>
            <person name="Zhou J."/>
            <person name="Hemme C.L."/>
        </authorList>
    </citation>
    <scope>NUCLEOTIDE SEQUENCE</scope>
    <source>
        <strain evidence="12">DSM 2782</strain>
    </source>
</reference>
<evidence type="ECO:0000313" key="13">
    <source>
        <dbReference type="Proteomes" id="UP000003860"/>
    </source>
</evidence>
<evidence type="ECO:0000256" key="7">
    <source>
        <dbReference type="ARBA" id="ARBA00029447"/>
    </source>
</evidence>
<dbReference type="GO" id="GO:0007165">
    <property type="term" value="P:signal transduction"/>
    <property type="evidence" value="ECO:0007669"/>
    <property type="project" value="UniProtKB-KW"/>
</dbReference>
<comment type="caution">
    <text evidence="12">The sequence shown here is derived from an EMBL/GenBank/DDBJ whole genome shotgun (WGS) entry which is preliminary data.</text>
</comment>
<accession>F1TDT0</accession>
<gene>
    <name evidence="12" type="ORF">Cpap_1959</name>
</gene>
<keyword evidence="5 9" id="KW-0472">Membrane</keyword>
<dbReference type="InterPro" id="IPR004089">
    <property type="entry name" value="MCPsignal_dom"/>
</dbReference>
<dbReference type="Pfam" id="PF17202">
    <property type="entry name" value="sCache_3_3"/>
    <property type="match status" value="1"/>
</dbReference>
<evidence type="ECO:0000313" key="12">
    <source>
        <dbReference type="EMBL" id="EGD47376.1"/>
    </source>
</evidence>
<dbReference type="eggNOG" id="COG0840">
    <property type="taxonomic scope" value="Bacteria"/>
</dbReference>
<reference evidence="12" key="2">
    <citation type="submission" date="2011-01" db="EMBL/GenBank/DDBJ databases">
        <title>The Non-contiguous Finished genome of Clostridium papyrosolvens.</title>
        <authorList>
            <person name="Lucas S."/>
            <person name="Copeland A."/>
            <person name="Lapidus A."/>
            <person name="Cheng J.-F."/>
            <person name="Goodwin L."/>
            <person name="Pitluck S."/>
            <person name="Misra M."/>
            <person name="Chertkov O."/>
            <person name="Detter J.C."/>
            <person name="Han C."/>
            <person name="Tapia R."/>
            <person name="Land M."/>
            <person name="Hauser L."/>
            <person name="Kyrpides N."/>
            <person name="Ivanova N."/>
            <person name="Pagani I."/>
            <person name="Mouttaki H."/>
            <person name="He Z."/>
            <person name="Zhou J."/>
            <person name="Hemme C.L."/>
            <person name="Woyke T."/>
        </authorList>
    </citation>
    <scope>NUCLEOTIDE SEQUENCE [LARGE SCALE GENOMIC DNA]</scope>
    <source>
        <strain evidence="12">DSM 2782</strain>
    </source>
</reference>
<evidence type="ECO:0000259" key="11">
    <source>
        <dbReference type="PROSITE" id="PS50885"/>
    </source>
</evidence>
<dbReference type="SUPFAM" id="SSF58104">
    <property type="entry name" value="Methyl-accepting chemotaxis protein (MCP) signaling domain"/>
    <property type="match status" value="1"/>
</dbReference>
<dbReference type="GO" id="GO:0005886">
    <property type="term" value="C:plasma membrane"/>
    <property type="evidence" value="ECO:0007669"/>
    <property type="project" value="UniProtKB-SubCell"/>
</dbReference>
<keyword evidence="4 9" id="KW-1133">Transmembrane helix</keyword>
<proteinExistence type="inferred from homology"/>
<dbReference type="SMART" id="SM00283">
    <property type="entry name" value="MA"/>
    <property type="match status" value="1"/>
</dbReference>
<evidence type="ECO:0000256" key="4">
    <source>
        <dbReference type="ARBA" id="ARBA00022989"/>
    </source>
</evidence>
<feature type="domain" description="Methyl-accepting transducer" evidence="10">
    <location>
        <begin position="270"/>
        <end position="528"/>
    </location>
</feature>
<dbReference type="PANTHER" id="PTHR32089">
    <property type="entry name" value="METHYL-ACCEPTING CHEMOTAXIS PROTEIN MCPB"/>
    <property type="match status" value="1"/>
</dbReference>
<feature type="transmembrane region" description="Helical" evidence="9">
    <location>
        <begin position="7"/>
        <end position="30"/>
    </location>
</feature>
<dbReference type="GO" id="GO:0004888">
    <property type="term" value="F:transmembrane signaling receptor activity"/>
    <property type="evidence" value="ECO:0007669"/>
    <property type="project" value="InterPro"/>
</dbReference>
<keyword evidence="13" id="KW-1185">Reference proteome</keyword>
<keyword evidence="3 9" id="KW-0812">Transmembrane</keyword>
<comment type="subcellular location">
    <subcellularLocation>
        <location evidence="1">Cell membrane</location>
        <topology evidence="1">Multi-pass membrane protein</topology>
    </subcellularLocation>
</comment>
<evidence type="ECO:0000256" key="8">
    <source>
        <dbReference type="PROSITE-ProRule" id="PRU00284"/>
    </source>
</evidence>
<dbReference type="GO" id="GO:0006935">
    <property type="term" value="P:chemotaxis"/>
    <property type="evidence" value="ECO:0007669"/>
    <property type="project" value="InterPro"/>
</dbReference>
<evidence type="ECO:0000256" key="9">
    <source>
        <dbReference type="SAM" id="Phobius"/>
    </source>
</evidence>